<protein>
    <recommendedName>
        <fullName evidence="1">Androglobin domain-containing protein</fullName>
    </recommendedName>
</protein>
<gene>
    <name evidence="2" type="ORF">g.507</name>
</gene>
<dbReference type="Pfam" id="PF22069">
    <property type="entry name" value="Androglobin_IV"/>
    <property type="match status" value="1"/>
</dbReference>
<dbReference type="PANTHER" id="PTHR46298">
    <property type="entry name" value="ANDROGLOBIN"/>
    <property type="match status" value="1"/>
</dbReference>
<dbReference type="InterPro" id="IPR053033">
    <property type="entry name" value="Androglobin-like"/>
</dbReference>
<accession>A0A1B6FKZ7</accession>
<evidence type="ECO:0000313" key="2">
    <source>
        <dbReference type="EMBL" id="JAS50850.1"/>
    </source>
</evidence>
<proteinExistence type="predicted"/>
<sequence length="452" mass="52144">TLLQCKEKSLFLGDYNQVIIMLKKMMTKVPHLKRLYPFMFEDDFRVVFQDYVGEVEVSDDWVVIVRCVMNLHSSEKVPCSLHIWCPLQKMLLRLIDNDTEQDVPLGFVENSVTHLTKNIEGYTLCVYGITDLPIVPWRLRSIGVSETDSLHVCLGQECHDTHIQPLQQFQQTLHGFYVPNKDMLITRCLLEAHDDVTVMLRLSLSNDSVVCSFTIVDELGNSVLNTSGVGHIIIPVLKLQGKEGSRTSEVQAAKTSSTIPRVYTLEVKLLHNSWPLSLDQRKAMLFYKEHLPDIKLNFQGDSIEEENSFSESERLVEELNLLFFREVDKPSWSLTLVADEQKVMPVSLREDMTLFDQLRELRSKWKEEGKYSALCQELRQDFLAQIAEVAEEDMSEEAMFHLKPNKTEELTQLVGRWASIHSLHKSPSDLRHLHDFKFSRESEDKTSRISLS</sequence>
<reference evidence="2" key="1">
    <citation type="submission" date="2015-11" db="EMBL/GenBank/DDBJ databases">
        <title>De novo transcriptome assembly of four potential Pierce s Disease insect vectors from Arizona vineyards.</title>
        <authorList>
            <person name="Tassone E.E."/>
        </authorList>
    </citation>
    <scope>NUCLEOTIDE SEQUENCE</scope>
</reference>
<dbReference type="EMBL" id="GECZ01018919">
    <property type="protein sequence ID" value="JAS50850.1"/>
    <property type="molecule type" value="Transcribed_RNA"/>
</dbReference>
<feature type="domain" description="Androglobin" evidence="1">
    <location>
        <begin position="48"/>
        <end position="146"/>
    </location>
</feature>
<feature type="non-terminal residue" evidence="2">
    <location>
        <position position="452"/>
    </location>
</feature>
<dbReference type="InterPro" id="IPR054094">
    <property type="entry name" value="Androglobin_IV"/>
</dbReference>
<organism evidence="2">
    <name type="scientific">Cuerna arida</name>
    <dbReference type="NCBI Taxonomy" id="1464854"/>
    <lineage>
        <taxon>Eukaryota</taxon>
        <taxon>Metazoa</taxon>
        <taxon>Ecdysozoa</taxon>
        <taxon>Arthropoda</taxon>
        <taxon>Hexapoda</taxon>
        <taxon>Insecta</taxon>
        <taxon>Pterygota</taxon>
        <taxon>Neoptera</taxon>
        <taxon>Paraneoptera</taxon>
        <taxon>Hemiptera</taxon>
        <taxon>Auchenorrhyncha</taxon>
        <taxon>Membracoidea</taxon>
        <taxon>Cicadellidae</taxon>
        <taxon>Cicadellinae</taxon>
        <taxon>Proconiini</taxon>
        <taxon>Cuerna</taxon>
    </lineage>
</organism>
<feature type="non-terminal residue" evidence="2">
    <location>
        <position position="1"/>
    </location>
</feature>
<dbReference type="PANTHER" id="PTHR46298:SF1">
    <property type="entry name" value="ANDROGLOBIN"/>
    <property type="match status" value="1"/>
</dbReference>
<name>A0A1B6FKZ7_9HEMI</name>
<dbReference type="AlphaFoldDB" id="A0A1B6FKZ7"/>
<evidence type="ECO:0000259" key="1">
    <source>
        <dbReference type="Pfam" id="PF22069"/>
    </source>
</evidence>